<evidence type="ECO:0000313" key="1">
    <source>
        <dbReference type="EMBL" id="GFD56071.1"/>
    </source>
</evidence>
<organism evidence="1">
    <name type="scientific">Tanacetum cinerariifolium</name>
    <name type="common">Dalmatian daisy</name>
    <name type="synonym">Chrysanthemum cinerariifolium</name>
    <dbReference type="NCBI Taxonomy" id="118510"/>
    <lineage>
        <taxon>Eukaryota</taxon>
        <taxon>Viridiplantae</taxon>
        <taxon>Streptophyta</taxon>
        <taxon>Embryophyta</taxon>
        <taxon>Tracheophyta</taxon>
        <taxon>Spermatophyta</taxon>
        <taxon>Magnoliopsida</taxon>
        <taxon>eudicotyledons</taxon>
        <taxon>Gunneridae</taxon>
        <taxon>Pentapetalae</taxon>
        <taxon>asterids</taxon>
        <taxon>campanulids</taxon>
        <taxon>Asterales</taxon>
        <taxon>Asteraceae</taxon>
        <taxon>Asteroideae</taxon>
        <taxon>Anthemideae</taxon>
        <taxon>Anthemidinae</taxon>
        <taxon>Tanacetum</taxon>
    </lineage>
</organism>
<dbReference type="InterPro" id="IPR037293">
    <property type="entry name" value="Gal_Oxidase_central_sf"/>
</dbReference>
<gene>
    <name evidence="1" type="ORF">Tci_928040</name>
</gene>
<name>A0A699XGS7_TANCI</name>
<accession>A0A699XGS7</accession>
<dbReference type="Gene3D" id="2.130.10.80">
    <property type="entry name" value="Galactose oxidase/kelch, beta-propeller"/>
    <property type="match status" value="1"/>
</dbReference>
<reference evidence="1" key="1">
    <citation type="journal article" date="2019" name="Sci. Rep.">
        <title>Draft genome of Tanacetum cinerariifolium, the natural source of mosquito coil.</title>
        <authorList>
            <person name="Yamashiro T."/>
            <person name="Shiraishi A."/>
            <person name="Satake H."/>
            <person name="Nakayama K."/>
        </authorList>
    </citation>
    <scope>NUCLEOTIDE SEQUENCE</scope>
</reference>
<feature type="non-terminal residue" evidence="1">
    <location>
        <position position="1"/>
    </location>
</feature>
<dbReference type="AlphaFoldDB" id="A0A699XGS7"/>
<comment type="caution">
    <text evidence="1">The sequence shown here is derived from an EMBL/GenBank/DDBJ whole genome shotgun (WGS) entry which is preliminary data.</text>
</comment>
<proteinExistence type="predicted"/>
<dbReference type="EMBL" id="BKCJ011824980">
    <property type="protein sequence ID" value="GFD56071.1"/>
    <property type="molecule type" value="Genomic_DNA"/>
</dbReference>
<feature type="non-terminal residue" evidence="1">
    <location>
        <position position="92"/>
    </location>
</feature>
<sequence length="92" mass="9757">TPLDQWTFATGDDAGRFEQTASGPVIPLIVAPARNGKVTFVEKYGTSLTPGSSGAYELDPSTGTFRTLHVKTDVFCAASLTLPDRAGRQINV</sequence>
<protein>
    <submittedName>
        <fullName evidence="1">Uncharacterized protein</fullName>
    </submittedName>
</protein>